<organism evidence="1 2">
    <name type="scientific">Daphnia magna</name>
    <dbReference type="NCBI Taxonomy" id="35525"/>
    <lineage>
        <taxon>Eukaryota</taxon>
        <taxon>Metazoa</taxon>
        <taxon>Ecdysozoa</taxon>
        <taxon>Arthropoda</taxon>
        <taxon>Crustacea</taxon>
        <taxon>Branchiopoda</taxon>
        <taxon>Diplostraca</taxon>
        <taxon>Cladocera</taxon>
        <taxon>Anomopoda</taxon>
        <taxon>Daphniidae</taxon>
        <taxon>Daphnia</taxon>
    </lineage>
</organism>
<keyword evidence="2" id="KW-1185">Reference proteome</keyword>
<accession>A0A164R5B1</accession>
<gene>
    <name evidence="1" type="ORF">APZ42_027635</name>
</gene>
<evidence type="ECO:0000313" key="1">
    <source>
        <dbReference type="EMBL" id="KZS08337.1"/>
    </source>
</evidence>
<dbReference type="AlphaFoldDB" id="A0A164R5B1"/>
<name>A0A164R5B1_9CRUS</name>
<proteinExistence type="predicted"/>
<dbReference type="OrthoDB" id="546764at2759"/>
<dbReference type="STRING" id="35525.A0A164R5B1"/>
<evidence type="ECO:0000313" key="2">
    <source>
        <dbReference type="Proteomes" id="UP000076858"/>
    </source>
</evidence>
<comment type="caution">
    <text evidence="1">The sequence shown here is derived from an EMBL/GenBank/DDBJ whole genome shotgun (WGS) entry which is preliminary data.</text>
</comment>
<dbReference type="Proteomes" id="UP000076858">
    <property type="component" value="Unassembled WGS sequence"/>
</dbReference>
<dbReference type="EMBL" id="LRGB01002227">
    <property type="protein sequence ID" value="KZS08337.1"/>
    <property type="molecule type" value="Genomic_DNA"/>
</dbReference>
<reference evidence="1 2" key="1">
    <citation type="submission" date="2016-03" db="EMBL/GenBank/DDBJ databases">
        <title>EvidentialGene: Evidence-directed Construction of Genes on Genomes.</title>
        <authorList>
            <person name="Gilbert D.G."/>
            <person name="Choi J.-H."/>
            <person name="Mockaitis K."/>
            <person name="Colbourne J."/>
            <person name="Pfrender M."/>
        </authorList>
    </citation>
    <scope>NUCLEOTIDE SEQUENCE [LARGE SCALE GENOMIC DNA]</scope>
    <source>
        <strain evidence="1 2">Xinb3</strain>
        <tissue evidence="1">Complete organism</tissue>
    </source>
</reference>
<protein>
    <submittedName>
        <fullName evidence="1">Uncharacterized protein</fullName>
    </submittedName>
</protein>
<sequence>MSTLIKNGIPHPIFGSGEIIPTTSQLISDSGQDHRKDPLHSSEDSLDSCEEKNSLQQTSVSKKRTKLKVRSISDSTDEELVPSYFSYKSILKYGNNRLRSLSESCAENYSGSSNHGESNSALDDWCEEEELDEDGEEGESQKVKKTVRFSNVVHKQLFRSTSSILGQRKKNQRKARNKAKKHSNNAEHPPMSSSNESDHAIPCDDDAEISNAMEAATLSDSGIEVEDSDPGMVQQQGSNPTAKKNKKKNRVKTNRRRANSESSNNEMIFDLDL</sequence>